<dbReference type="Proteomes" id="UP001189429">
    <property type="component" value="Unassembled WGS sequence"/>
</dbReference>
<comment type="caution">
    <text evidence="2">The sequence shown here is derived from an EMBL/GenBank/DDBJ whole genome shotgun (WGS) entry which is preliminary data.</text>
</comment>
<dbReference type="EMBL" id="CAUYUJ010001966">
    <property type="protein sequence ID" value="CAK0798531.1"/>
    <property type="molecule type" value="Genomic_DNA"/>
</dbReference>
<protein>
    <submittedName>
        <fullName evidence="2">Uncharacterized protein</fullName>
    </submittedName>
</protein>
<name>A0ABN9Q5I8_9DINO</name>
<keyword evidence="3" id="KW-1185">Reference proteome</keyword>
<sequence length="196" mass="21495">MFLLPCLTMFAPIAEIRGVKRQSETEGVDQTETSNIDEIKPNGRLQNLMCRLLLQHEAAHQADARDDNFTFKVGKKLGMALGEGLQNYIVTCKAAREGENFQGHPVGEKTVALLRSVTFSLAEACVGNANEVEDAAKNGQAHEQVPNALQVQKQWGGHRPGHGCDRTRDEMLQGQVDRRSRGPISLDMGSQSSPKT</sequence>
<feature type="region of interest" description="Disordered" evidence="1">
    <location>
        <begin position="154"/>
        <end position="196"/>
    </location>
</feature>
<proteinExistence type="predicted"/>
<accession>A0ABN9Q5I8</accession>
<evidence type="ECO:0000313" key="3">
    <source>
        <dbReference type="Proteomes" id="UP001189429"/>
    </source>
</evidence>
<reference evidence="2" key="1">
    <citation type="submission" date="2023-10" db="EMBL/GenBank/DDBJ databases">
        <authorList>
            <person name="Chen Y."/>
            <person name="Shah S."/>
            <person name="Dougan E. K."/>
            <person name="Thang M."/>
            <person name="Chan C."/>
        </authorList>
    </citation>
    <scope>NUCLEOTIDE SEQUENCE [LARGE SCALE GENOMIC DNA]</scope>
</reference>
<feature type="compositionally biased region" description="Basic and acidic residues" evidence="1">
    <location>
        <begin position="162"/>
        <end position="180"/>
    </location>
</feature>
<evidence type="ECO:0000313" key="2">
    <source>
        <dbReference type="EMBL" id="CAK0798531.1"/>
    </source>
</evidence>
<evidence type="ECO:0000256" key="1">
    <source>
        <dbReference type="SAM" id="MobiDB-lite"/>
    </source>
</evidence>
<organism evidence="2 3">
    <name type="scientific">Prorocentrum cordatum</name>
    <dbReference type="NCBI Taxonomy" id="2364126"/>
    <lineage>
        <taxon>Eukaryota</taxon>
        <taxon>Sar</taxon>
        <taxon>Alveolata</taxon>
        <taxon>Dinophyceae</taxon>
        <taxon>Prorocentrales</taxon>
        <taxon>Prorocentraceae</taxon>
        <taxon>Prorocentrum</taxon>
    </lineage>
</organism>
<gene>
    <name evidence="2" type="ORF">PCOR1329_LOCUS7253</name>
</gene>